<dbReference type="Gene3D" id="1.20.140.40">
    <property type="entry name" value="Invertase/pectin methylesterase inhibitor family protein"/>
    <property type="match status" value="1"/>
</dbReference>
<dbReference type="SMART" id="SM00856">
    <property type="entry name" value="PMEI"/>
    <property type="match status" value="1"/>
</dbReference>
<accession>A0A833VGF6</accession>
<reference evidence="3" key="1">
    <citation type="submission" date="2020-01" db="EMBL/GenBank/DDBJ databases">
        <title>Genome sequence of Kobresia littledalei, the first chromosome-level genome in the family Cyperaceae.</title>
        <authorList>
            <person name="Qu G."/>
        </authorList>
    </citation>
    <scope>NUCLEOTIDE SEQUENCE</scope>
    <source>
        <strain evidence="3">C.B.Clarke</strain>
        <tissue evidence="3">Leaf</tissue>
    </source>
</reference>
<gene>
    <name evidence="3" type="ORF">FCM35_KLT16423</name>
</gene>
<feature type="domain" description="Pectinesterase inhibitor" evidence="2">
    <location>
        <begin position="1"/>
        <end position="159"/>
    </location>
</feature>
<organism evidence="3 4">
    <name type="scientific">Carex littledalei</name>
    <dbReference type="NCBI Taxonomy" id="544730"/>
    <lineage>
        <taxon>Eukaryota</taxon>
        <taxon>Viridiplantae</taxon>
        <taxon>Streptophyta</taxon>
        <taxon>Embryophyta</taxon>
        <taxon>Tracheophyta</taxon>
        <taxon>Spermatophyta</taxon>
        <taxon>Magnoliopsida</taxon>
        <taxon>Liliopsida</taxon>
        <taxon>Poales</taxon>
        <taxon>Cyperaceae</taxon>
        <taxon>Cyperoideae</taxon>
        <taxon>Cariceae</taxon>
        <taxon>Carex</taxon>
        <taxon>Carex subgen. Euthyceras</taxon>
    </lineage>
</organism>
<dbReference type="InterPro" id="IPR006501">
    <property type="entry name" value="Pectinesterase_inhib_dom"/>
</dbReference>
<dbReference type="Proteomes" id="UP000623129">
    <property type="component" value="Unassembled WGS sequence"/>
</dbReference>
<evidence type="ECO:0000256" key="1">
    <source>
        <dbReference type="SAM" id="SignalP"/>
    </source>
</evidence>
<proteinExistence type="predicted"/>
<dbReference type="OrthoDB" id="2019149at2759"/>
<keyword evidence="1" id="KW-0732">Signal</keyword>
<evidence type="ECO:0000259" key="2">
    <source>
        <dbReference type="SMART" id="SM00856"/>
    </source>
</evidence>
<feature type="signal peptide" evidence="1">
    <location>
        <begin position="1"/>
        <end position="25"/>
    </location>
</feature>
<dbReference type="GO" id="GO:0004857">
    <property type="term" value="F:enzyme inhibitor activity"/>
    <property type="evidence" value="ECO:0007669"/>
    <property type="project" value="InterPro"/>
</dbReference>
<evidence type="ECO:0000313" key="4">
    <source>
        <dbReference type="Proteomes" id="UP000623129"/>
    </source>
</evidence>
<dbReference type="CDD" id="cd15799">
    <property type="entry name" value="PMEI-like_4"/>
    <property type="match status" value="1"/>
</dbReference>
<dbReference type="Pfam" id="PF04043">
    <property type="entry name" value="PMEI"/>
    <property type="match status" value="1"/>
</dbReference>
<dbReference type="EMBL" id="SWLB01000004">
    <property type="protein sequence ID" value="KAF3338952.1"/>
    <property type="molecule type" value="Genomic_DNA"/>
</dbReference>
<feature type="chain" id="PRO_5032410759" evidence="1">
    <location>
        <begin position="26"/>
        <end position="218"/>
    </location>
</feature>
<dbReference type="AlphaFoldDB" id="A0A833VGF6"/>
<name>A0A833VGF6_9POAL</name>
<dbReference type="PANTHER" id="PTHR31707">
    <property type="entry name" value="PECTINESTERASE"/>
    <property type="match status" value="1"/>
</dbReference>
<keyword evidence="4" id="KW-1185">Reference proteome</keyword>
<protein>
    <submittedName>
        <fullName evidence="3">Pectinesterase-like protein</fullName>
    </submittedName>
</protein>
<comment type="caution">
    <text evidence="3">The sequence shown here is derived from an EMBL/GenBank/DDBJ whole genome shotgun (WGS) entry which is preliminary data.</text>
</comment>
<dbReference type="SUPFAM" id="SSF101148">
    <property type="entry name" value="Plant invertase/pectin methylesterase inhibitor"/>
    <property type="match status" value="1"/>
</dbReference>
<dbReference type="InterPro" id="IPR035513">
    <property type="entry name" value="Invertase/methylesterase_inhib"/>
</dbReference>
<evidence type="ECO:0000313" key="3">
    <source>
        <dbReference type="EMBL" id="KAF3338952.1"/>
    </source>
</evidence>
<sequence length="218" mass="22763">MATTSIPLLIFFSVLILSPFTLSSAKSASSSFIPSDSFLSTLRSTVEEIQTIVSIVSGFSDALGGGLRMSSAVSDCLDLLDLSSDELSWSLNSSQATTTSISKSGTGNRRSDLSSWLSAALSNQDTCKEGLDDTDSMLGSLISTGLETITLLVADSLSMVADASGSNGRKGGRKLVEGFPTWIKSKERKLLQAAPQGIVADAVVAQDGTGNYKTVMNT</sequence>